<comment type="caution">
    <text evidence="2">The sequence shown here is derived from an EMBL/GenBank/DDBJ whole genome shotgun (WGS) entry which is preliminary data.</text>
</comment>
<organism evidence="2 3">
    <name type="scientific">Vitis vinifera</name>
    <name type="common">Grape</name>
    <dbReference type="NCBI Taxonomy" id="29760"/>
    <lineage>
        <taxon>Eukaryota</taxon>
        <taxon>Viridiplantae</taxon>
        <taxon>Streptophyta</taxon>
        <taxon>Embryophyta</taxon>
        <taxon>Tracheophyta</taxon>
        <taxon>Spermatophyta</taxon>
        <taxon>Magnoliopsida</taxon>
        <taxon>eudicotyledons</taxon>
        <taxon>Gunneridae</taxon>
        <taxon>Pentapetalae</taxon>
        <taxon>rosids</taxon>
        <taxon>Vitales</taxon>
        <taxon>Vitaceae</taxon>
        <taxon>Viteae</taxon>
        <taxon>Vitis</taxon>
    </lineage>
</organism>
<dbReference type="AlphaFoldDB" id="A0A438J4G3"/>
<evidence type="ECO:0000256" key="1">
    <source>
        <dbReference type="SAM" id="MobiDB-lite"/>
    </source>
</evidence>
<sequence>MANKKGVKLEEGRGLLDAGSLELTSSLPKGPKPDFSSSSDDEGHAPVVNINGRLYTLHLPSINDHRLLVQSIPSPGAAITPAKGIRTGCPDAPSDGFVSHGEREIYKSVGLLLGIKRLPGDPPSSSCEGALSSYEWLSETMVGDAAIKDRGKRLCRMIVGSDLLSLPLVFSFCRRFISGWLMLIIRMCCGDYPDVYALPASFALPWIGEDETSFAFP</sequence>
<evidence type="ECO:0000313" key="2">
    <source>
        <dbReference type="EMBL" id="RVX03844.1"/>
    </source>
</evidence>
<gene>
    <name evidence="2" type="ORF">CK203_021704</name>
</gene>
<protein>
    <submittedName>
        <fullName evidence="2">Uncharacterized protein</fullName>
    </submittedName>
</protein>
<proteinExistence type="predicted"/>
<name>A0A438J4G3_VITVI</name>
<evidence type="ECO:0000313" key="3">
    <source>
        <dbReference type="Proteomes" id="UP000288805"/>
    </source>
</evidence>
<reference evidence="2 3" key="1">
    <citation type="journal article" date="2018" name="PLoS Genet.">
        <title>Population sequencing reveals clonal diversity and ancestral inbreeding in the grapevine cultivar Chardonnay.</title>
        <authorList>
            <person name="Roach M.J."/>
            <person name="Johnson D.L."/>
            <person name="Bohlmann J."/>
            <person name="van Vuuren H.J."/>
            <person name="Jones S.J."/>
            <person name="Pretorius I.S."/>
            <person name="Schmidt S.A."/>
            <person name="Borneman A.R."/>
        </authorList>
    </citation>
    <scope>NUCLEOTIDE SEQUENCE [LARGE SCALE GENOMIC DNA]</scope>
    <source>
        <strain evidence="3">cv. Chardonnay</strain>
        <tissue evidence="2">Leaf</tissue>
    </source>
</reference>
<feature type="region of interest" description="Disordered" evidence="1">
    <location>
        <begin position="20"/>
        <end position="44"/>
    </location>
</feature>
<accession>A0A438J4G3</accession>
<dbReference type="Proteomes" id="UP000288805">
    <property type="component" value="Unassembled WGS sequence"/>
</dbReference>
<dbReference type="EMBL" id="QGNW01000063">
    <property type="protein sequence ID" value="RVX03844.1"/>
    <property type="molecule type" value="Genomic_DNA"/>
</dbReference>